<reference evidence="1 2" key="1">
    <citation type="submission" date="2016-03" db="EMBL/GenBank/DDBJ databases">
        <title>Draft genome sequence of the Fonsecaea monophora CBS 269.37.</title>
        <authorList>
            <person name="Bombassaro A."/>
            <person name="Vinicius W.A."/>
            <person name="De Hoog S."/>
            <person name="Sun J."/>
            <person name="Souza E.M."/>
            <person name="Raittz R.T."/>
            <person name="Costa F."/>
            <person name="Leao A.C."/>
            <person name="Tadra-Sfeir M.Z."/>
            <person name="Baura V."/>
            <person name="Balsanelli E."/>
            <person name="Pedrosa F.O."/>
            <person name="Moreno L.F."/>
            <person name="Steffens M.B."/>
            <person name="Xi L."/>
            <person name="Bocca A.L."/>
            <person name="Felipe M.S."/>
            <person name="Teixeira M."/>
            <person name="Telles Filho F.Q."/>
            <person name="Azevedo C.M."/>
            <person name="Gomes R."/>
            <person name="Vicente V.A."/>
        </authorList>
    </citation>
    <scope>NUCLEOTIDE SEQUENCE [LARGE SCALE GENOMIC DNA]</scope>
    <source>
        <strain evidence="1 2">CBS 269.37</strain>
    </source>
</reference>
<sequence>MPQGVPFTGFLEKAQEMLATQTTDGNNTINSSIRCTLDQICMETSAENQGASDVLVKGTPKEVSHCGLDAEDGLGSGSSVMRDFGVRTASNCVPRTVRSNLNHLRLTGVKPERTTWTNPVTGWNSVYAIGTFPKSFSELNAEETEELANISVLFLPFVFRRIVGPVAGCVSADQNLISTIVFFSHDFLAWGRMKDPDKAMLLGTWKDAGCPGVHDLCV</sequence>
<dbReference type="Proteomes" id="UP000077002">
    <property type="component" value="Unassembled WGS sequence"/>
</dbReference>
<dbReference type="AlphaFoldDB" id="A0A177ER21"/>
<gene>
    <name evidence="1" type="ORF">AYO21_11987</name>
</gene>
<protein>
    <submittedName>
        <fullName evidence="1">Uncharacterized protein</fullName>
    </submittedName>
</protein>
<evidence type="ECO:0000313" key="2">
    <source>
        <dbReference type="Proteomes" id="UP000077002"/>
    </source>
</evidence>
<comment type="caution">
    <text evidence="1">The sequence shown here is derived from an EMBL/GenBank/DDBJ whole genome shotgun (WGS) entry which is preliminary data.</text>
</comment>
<organism evidence="1 2">
    <name type="scientific">Fonsecaea monophora</name>
    <dbReference type="NCBI Taxonomy" id="254056"/>
    <lineage>
        <taxon>Eukaryota</taxon>
        <taxon>Fungi</taxon>
        <taxon>Dikarya</taxon>
        <taxon>Ascomycota</taxon>
        <taxon>Pezizomycotina</taxon>
        <taxon>Eurotiomycetes</taxon>
        <taxon>Chaetothyriomycetidae</taxon>
        <taxon>Chaetothyriales</taxon>
        <taxon>Herpotrichiellaceae</taxon>
        <taxon>Fonsecaea</taxon>
    </lineage>
</organism>
<dbReference type="GeneID" id="34607064"/>
<proteinExistence type="predicted"/>
<accession>A0A177ER21</accession>
<keyword evidence="2" id="KW-1185">Reference proteome</keyword>
<dbReference type="EMBL" id="LVKK01000203">
    <property type="protein sequence ID" value="OAG33901.1"/>
    <property type="molecule type" value="Genomic_DNA"/>
</dbReference>
<dbReference type="RefSeq" id="XP_022505853.1">
    <property type="nucleotide sequence ID" value="XM_022661837.1"/>
</dbReference>
<name>A0A177ER21_9EURO</name>
<evidence type="ECO:0000313" key="1">
    <source>
        <dbReference type="EMBL" id="OAG33901.1"/>
    </source>
</evidence>